<dbReference type="PANTHER" id="PTHR16140:SF0">
    <property type="entry name" value="NON-STRUCTURAL MAINTENANCE OF CHROMOSOMES ELEMENT 4"/>
    <property type="match status" value="1"/>
</dbReference>
<evidence type="ECO:0000313" key="10">
    <source>
        <dbReference type="EMBL" id="OBA19384.1"/>
    </source>
</evidence>
<dbReference type="GO" id="GO:0006281">
    <property type="term" value="P:DNA repair"/>
    <property type="evidence" value="ECO:0007669"/>
    <property type="project" value="UniProtKB-UniRule"/>
</dbReference>
<sequence length="300" mass="34619">MLKLESLAHKGEAGQLVLQRIKELETLFSSVTNSEIKELSMYMKDSEALRKTTEFASTNAEHIRFGDLGGTLPLEHYLKAVKQYMNPDIAHEQQGEPVGRSAEDMNERFNSFDWDKLGNWFYLRGRVPVPSHFLCGPLATQRRRIATRTRTIDDTVSSAAITTARKVDASELENDPEQSTSHMVRALYNVIREKDPETKVSLYRLFINPHSFSQSVENLFYISFLARDGRIRIDEGPDNVPYVEIPDKDQDDDEDQDEESLLLHYIASLDQASWNWLIDRYNITDSYVPHRTQEEDRISE</sequence>
<reference evidence="10 11" key="1">
    <citation type="submission" date="2016-05" db="EMBL/GenBank/DDBJ databases">
        <title>Comparative genomics of biotechnologically important yeasts.</title>
        <authorList>
            <consortium name="DOE Joint Genome Institute"/>
            <person name="Riley R."/>
            <person name="Haridas S."/>
            <person name="Wolfe K.H."/>
            <person name="Lopes M.R."/>
            <person name="Hittinger C.T."/>
            <person name="Goker M."/>
            <person name="Salamov A."/>
            <person name="Wisecaver J."/>
            <person name="Long T.M."/>
            <person name="Aerts A.L."/>
            <person name="Barry K."/>
            <person name="Choi C."/>
            <person name="Clum A."/>
            <person name="Coughlan A.Y."/>
            <person name="Deshpande S."/>
            <person name="Douglass A.P."/>
            <person name="Hanson S.J."/>
            <person name="Klenk H.-P."/>
            <person name="LaButti K."/>
            <person name="Lapidus A."/>
            <person name="Lindquist E."/>
            <person name="Lipzen A."/>
            <person name="Meier-kolthoff J.P."/>
            <person name="Ohm R.A."/>
            <person name="Otillar R.P."/>
            <person name="Pangilinan J."/>
            <person name="Peng Y."/>
            <person name="Rokas A."/>
            <person name="Rosa C.A."/>
            <person name="Scheuner C."/>
            <person name="Sibirny A.A."/>
            <person name="Slot J.C."/>
            <person name="Stielow J.B."/>
            <person name="Sun H."/>
            <person name="Kurtzman C.P."/>
            <person name="Blackwell M."/>
            <person name="Grigoriev I.V."/>
            <person name="Jeffries T.W."/>
        </authorList>
    </citation>
    <scope>NUCLEOTIDE SEQUENCE [LARGE SCALE GENOMIC DNA]</scope>
    <source>
        <strain evidence="10 11">NRRL YB-4993</strain>
    </source>
</reference>
<evidence type="ECO:0000256" key="2">
    <source>
        <dbReference type="ARBA" id="ARBA00008997"/>
    </source>
</evidence>
<evidence type="ECO:0000259" key="9">
    <source>
        <dbReference type="Pfam" id="PF08743"/>
    </source>
</evidence>
<feature type="domain" description="Non-structural maintenance of chromosome element 4 C-terminal" evidence="9">
    <location>
        <begin position="200"/>
        <end position="287"/>
    </location>
</feature>
<evidence type="ECO:0000313" key="11">
    <source>
        <dbReference type="Proteomes" id="UP000092555"/>
    </source>
</evidence>
<evidence type="ECO:0000256" key="7">
    <source>
        <dbReference type="RuleBase" id="RU365071"/>
    </source>
</evidence>
<evidence type="ECO:0000256" key="1">
    <source>
        <dbReference type="ARBA" id="ARBA00004123"/>
    </source>
</evidence>
<proteinExistence type="inferred from homology"/>
<dbReference type="GeneID" id="30031289"/>
<keyword evidence="11" id="KW-1185">Reference proteome</keyword>
<dbReference type="GO" id="GO:0030915">
    <property type="term" value="C:Smc5-Smc6 complex"/>
    <property type="evidence" value="ECO:0007669"/>
    <property type="project" value="UniProtKB-UniRule"/>
</dbReference>
<dbReference type="GO" id="GO:0005634">
    <property type="term" value="C:nucleus"/>
    <property type="evidence" value="ECO:0007669"/>
    <property type="project" value="UniProtKB-SubCell"/>
</dbReference>
<comment type="caution">
    <text evidence="10">The sequence shown here is derived from an EMBL/GenBank/DDBJ whole genome shotgun (WGS) entry which is preliminary data.</text>
</comment>
<comment type="subunit">
    <text evidence="7">Component of the SMC5-SMC6 complex.</text>
</comment>
<gene>
    <name evidence="10" type="ORF">METBIDRAFT_60997</name>
</gene>
<keyword evidence="3 7" id="KW-0227">DNA damage</keyword>
<dbReference type="AlphaFoldDB" id="A0A1A0H5L4"/>
<organism evidence="10 11">
    <name type="scientific">Metschnikowia bicuspidata var. bicuspidata NRRL YB-4993</name>
    <dbReference type="NCBI Taxonomy" id="869754"/>
    <lineage>
        <taxon>Eukaryota</taxon>
        <taxon>Fungi</taxon>
        <taxon>Dikarya</taxon>
        <taxon>Ascomycota</taxon>
        <taxon>Saccharomycotina</taxon>
        <taxon>Pichiomycetes</taxon>
        <taxon>Metschnikowiaceae</taxon>
        <taxon>Metschnikowia</taxon>
    </lineage>
</organism>
<evidence type="ECO:0000256" key="6">
    <source>
        <dbReference type="ARBA" id="ARBA00023242"/>
    </source>
</evidence>
<dbReference type="OrthoDB" id="361242at2759"/>
<dbReference type="EMBL" id="LXTC01000007">
    <property type="protein sequence ID" value="OBA19384.1"/>
    <property type="molecule type" value="Genomic_DNA"/>
</dbReference>
<comment type="function">
    <text evidence="7">Component of the SMC5-SMC6 complex, that promotes sister chromatid alignment after DNA damage and facilitates double-stranded DNA breaks (DSBs) repair via homologous recombination between sister chromatids.</text>
</comment>
<accession>A0A1A0H5L4</accession>
<evidence type="ECO:0000256" key="3">
    <source>
        <dbReference type="ARBA" id="ARBA00022763"/>
    </source>
</evidence>
<feature type="non-terminal residue" evidence="10">
    <location>
        <position position="300"/>
    </location>
</feature>
<keyword evidence="4 7" id="KW-0233">DNA recombination</keyword>
<dbReference type="GO" id="GO:0006310">
    <property type="term" value="P:DNA recombination"/>
    <property type="evidence" value="ECO:0007669"/>
    <property type="project" value="UniProtKB-UniRule"/>
</dbReference>
<dbReference type="STRING" id="869754.A0A1A0H5L4"/>
<dbReference type="PANTHER" id="PTHR16140">
    <property type="entry name" value="NON-STRUCTURAL MAINTENANCE OF CHROMOSOMES ELEMENT 4"/>
    <property type="match status" value="1"/>
</dbReference>
<comment type="similarity">
    <text evidence="2 7">Belongs to the NSE4 family.</text>
</comment>
<comment type="subcellular location">
    <subcellularLocation>
        <location evidence="1 7">Nucleus</location>
    </subcellularLocation>
</comment>
<evidence type="ECO:0000256" key="8">
    <source>
        <dbReference type="SAM" id="MobiDB-lite"/>
    </source>
</evidence>
<protein>
    <recommendedName>
        <fullName evidence="7">Non-structural maintenance of chromosomes element 4</fullName>
    </recommendedName>
</protein>
<dbReference type="RefSeq" id="XP_018709916.1">
    <property type="nucleotide sequence ID" value="XM_018858313.1"/>
</dbReference>
<evidence type="ECO:0000256" key="5">
    <source>
        <dbReference type="ARBA" id="ARBA00023204"/>
    </source>
</evidence>
<dbReference type="InterPro" id="IPR027786">
    <property type="entry name" value="Nse4/EID"/>
</dbReference>
<keyword evidence="6 7" id="KW-0539">Nucleus</keyword>
<dbReference type="InterPro" id="IPR014854">
    <property type="entry name" value="Nse4_C"/>
</dbReference>
<dbReference type="Pfam" id="PF08743">
    <property type="entry name" value="Nse4_C"/>
    <property type="match status" value="1"/>
</dbReference>
<keyword evidence="5 7" id="KW-0234">DNA repair</keyword>
<evidence type="ECO:0000256" key="4">
    <source>
        <dbReference type="ARBA" id="ARBA00023172"/>
    </source>
</evidence>
<feature type="region of interest" description="Disordered" evidence="8">
    <location>
        <begin position="236"/>
        <end position="257"/>
    </location>
</feature>
<name>A0A1A0H5L4_9ASCO</name>
<dbReference type="Proteomes" id="UP000092555">
    <property type="component" value="Unassembled WGS sequence"/>
</dbReference>